<dbReference type="AlphaFoldDB" id="A0A446BAJ3"/>
<protein>
    <submittedName>
        <fullName evidence="3">E6c6a9af-5dcb-40b6-8716-d2433c50ef91</fullName>
    </submittedName>
</protein>
<organism evidence="3 4">
    <name type="scientific">Thermothielavioides terrestris</name>
    <dbReference type="NCBI Taxonomy" id="2587410"/>
    <lineage>
        <taxon>Eukaryota</taxon>
        <taxon>Fungi</taxon>
        <taxon>Dikarya</taxon>
        <taxon>Ascomycota</taxon>
        <taxon>Pezizomycotina</taxon>
        <taxon>Sordariomycetes</taxon>
        <taxon>Sordariomycetidae</taxon>
        <taxon>Sordariales</taxon>
        <taxon>Chaetomiaceae</taxon>
        <taxon>Thermothielavioides</taxon>
    </lineage>
</organism>
<accession>A0A446BAJ3</accession>
<dbReference type="PANTHER" id="PTHR43135:SF3">
    <property type="entry name" value="ALPHA-D-RIBOSE 1-METHYLPHOSPHONATE 5-TRIPHOSPHATE DIPHOSPHATASE"/>
    <property type="match status" value="1"/>
</dbReference>
<dbReference type="PANTHER" id="PTHR43135">
    <property type="entry name" value="ALPHA-D-RIBOSE 1-METHYLPHOSPHONATE 5-TRIPHOSPHATE DIPHOSPHATASE"/>
    <property type="match status" value="1"/>
</dbReference>
<sequence length="511" mass="55339">MTSNRSSFCLVDEDTSNAPTPPETAADSAAPSLFEVATMPSNDSDGTFMVHTSLLFDPLKKAFVCDVSIGVDPRSGSIRALHRRTSSPSFRSNDIDLRGKVVLPGLVDSHTHIFLHSDKERPHSQQMLLQSPVERVVRATNHARAALLAGYTTYRDLGTEALGSADASFRDCVNRGLTPGPRMFVATEAIASSGGYEIRVENRFARRSGGGGGGGELALSVPRAADTADGVDGVRAAVRRRVGEGADVIKFYADYRKRVMRFPPDVPGPGGSVLFPPEKRRNPALLLFTELEMSAIVAEAKRADVPVAAHCGETETAMMAAQAGVTSVEHVFEDSARLGDAFLERLRDAGTIWVPTLATAEAYYAGQVIFEWCKTTVKKAADMGVKLAAGGDTGVFNHGLNVREMEIMIEAGVPVEDALVAGTYNGWLACGGDSCGFRFGFWEPGNRADIIALDADPRTDAKALRKVSFVMKDGRVWKRDGQPVDMVAPSQWPPEDLDINIWFHKNRRRQL</sequence>
<dbReference type="InterPro" id="IPR057744">
    <property type="entry name" value="OTAase-like"/>
</dbReference>
<dbReference type="CDD" id="cd01299">
    <property type="entry name" value="Met_dep_hydrolase_A"/>
    <property type="match status" value="1"/>
</dbReference>
<feature type="domain" description="Amidohydrolase-related" evidence="2">
    <location>
        <begin position="101"/>
        <end position="476"/>
    </location>
</feature>
<dbReference type="Proteomes" id="UP000289323">
    <property type="component" value="Unassembled WGS sequence"/>
</dbReference>
<evidence type="ECO:0000256" key="1">
    <source>
        <dbReference type="SAM" id="MobiDB-lite"/>
    </source>
</evidence>
<feature type="region of interest" description="Disordered" evidence="1">
    <location>
        <begin position="1"/>
        <end position="28"/>
    </location>
</feature>
<dbReference type="Gene3D" id="3.20.20.140">
    <property type="entry name" value="Metal-dependent hydrolases"/>
    <property type="match status" value="1"/>
</dbReference>
<evidence type="ECO:0000313" key="3">
    <source>
        <dbReference type="EMBL" id="SPQ19438.1"/>
    </source>
</evidence>
<evidence type="ECO:0000259" key="2">
    <source>
        <dbReference type="Pfam" id="PF01979"/>
    </source>
</evidence>
<reference evidence="3 4" key="1">
    <citation type="submission" date="2018-04" db="EMBL/GenBank/DDBJ databases">
        <authorList>
            <person name="Huttner S."/>
            <person name="Dainat J."/>
        </authorList>
    </citation>
    <scope>NUCLEOTIDE SEQUENCE [LARGE SCALE GENOMIC DNA]</scope>
</reference>
<gene>
    <name evidence="3" type="ORF">TT172_LOCUS1857</name>
</gene>
<dbReference type="SUPFAM" id="SSF51338">
    <property type="entry name" value="Composite domain of metallo-dependent hydrolases"/>
    <property type="match status" value="2"/>
</dbReference>
<evidence type="ECO:0000313" key="4">
    <source>
        <dbReference type="Proteomes" id="UP000289323"/>
    </source>
</evidence>
<dbReference type="Gene3D" id="2.30.40.10">
    <property type="entry name" value="Urease, subunit C, domain 1"/>
    <property type="match status" value="1"/>
</dbReference>
<name>A0A446BAJ3_9PEZI</name>
<dbReference type="InterPro" id="IPR011059">
    <property type="entry name" value="Metal-dep_hydrolase_composite"/>
</dbReference>
<dbReference type="Pfam" id="PF01979">
    <property type="entry name" value="Amidohydro_1"/>
    <property type="match status" value="1"/>
</dbReference>
<dbReference type="GO" id="GO:0016810">
    <property type="term" value="F:hydrolase activity, acting on carbon-nitrogen (but not peptide) bonds"/>
    <property type="evidence" value="ECO:0007669"/>
    <property type="project" value="InterPro"/>
</dbReference>
<dbReference type="InterPro" id="IPR006680">
    <property type="entry name" value="Amidohydro-rel"/>
</dbReference>
<proteinExistence type="predicted"/>
<dbReference type="InterPro" id="IPR051781">
    <property type="entry name" value="Metallo-dep_Hydrolase"/>
</dbReference>
<dbReference type="SUPFAM" id="SSF51556">
    <property type="entry name" value="Metallo-dependent hydrolases"/>
    <property type="match status" value="1"/>
</dbReference>
<dbReference type="InterPro" id="IPR032466">
    <property type="entry name" value="Metal_Hydrolase"/>
</dbReference>
<dbReference type="EMBL" id="OUUZ01000001">
    <property type="protein sequence ID" value="SPQ19438.1"/>
    <property type="molecule type" value="Genomic_DNA"/>
</dbReference>